<dbReference type="AlphaFoldDB" id="A0A7W8P8H8"/>
<accession>A0A7W8P8H8</accession>
<protein>
    <submittedName>
        <fullName evidence="1">Uncharacterized protein</fullName>
    </submittedName>
</protein>
<comment type="caution">
    <text evidence="1">The sequence shown here is derived from an EMBL/GenBank/DDBJ whole genome shotgun (WGS) entry which is preliminary data.</text>
</comment>
<dbReference type="Proteomes" id="UP000592820">
    <property type="component" value="Unassembled WGS sequence"/>
</dbReference>
<name>A0A7W8P8H8_9BURK</name>
<organism evidence="1 2">
    <name type="scientific">Paraburkholderia youngii</name>
    <dbReference type="NCBI Taxonomy" id="2782701"/>
    <lineage>
        <taxon>Bacteria</taxon>
        <taxon>Pseudomonadati</taxon>
        <taxon>Pseudomonadota</taxon>
        <taxon>Betaproteobacteria</taxon>
        <taxon>Burkholderiales</taxon>
        <taxon>Burkholderiaceae</taxon>
        <taxon>Paraburkholderia</taxon>
    </lineage>
</organism>
<reference evidence="1 2" key="1">
    <citation type="submission" date="2020-08" db="EMBL/GenBank/DDBJ databases">
        <title>Genomic Encyclopedia of Type Strains, Phase IV (KMG-V): Genome sequencing to study the core and pangenomes of soil and plant-associated prokaryotes.</title>
        <authorList>
            <person name="Whitman W."/>
        </authorList>
    </citation>
    <scope>NUCLEOTIDE SEQUENCE [LARGE SCALE GENOMIC DNA]</scope>
    <source>
        <strain evidence="1 2">JPY162</strain>
    </source>
</reference>
<proteinExistence type="predicted"/>
<gene>
    <name evidence="1" type="ORF">HDG41_007936</name>
</gene>
<dbReference type="RefSeq" id="WP_018436523.1">
    <property type="nucleotide sequence ID" value="NZ_JACHDE010000045.1"/>
</dbReference>
<evidence type="ECO:0000313" key="1">
    <source>
        <dbReference type="EMBL" id="MBB5405838.1"/>
    </source>
</evidence>
<dbReference type="EMBL" id="JACHDE010000045">
    <property type="protein sequence ID" value="MBB5405838.1"/>
    <property type="molecule type" value="Genomic_DNA"/>
</dbReference>
<evidence type="ECO:0000313" key="2">
    <source>
        <dbReference type="Proteomes" id="UP000592820"/>
    </source>
</evidence>
<sequence length="57" mass="6742">MINFSKESHGHEDHLFLNRRSCPLGYVEYATTKYVTKYLLGVGRIIDRWRRGGSKRQ</sequence>